<name>A0ABX8BHX1_9ACTN</name>
<feature type="transmembrane region" description="Helical" evidence="7">
    <location>
        <begin position="208"/>
        <end position="225"/>
    </location>
</feature>
<dbReference type="PROSITE" id="PS50850">
    <property type="entry name" value="MFS"/>
    <property type="match status" value="1"/>
</dbReference>
<feature type="transmembrane region" description="Helical" evidence="7">
    <location>
        <begin position="175"/>
        <end position="196"/>
    </location>
</feature>
<evidence type="ECO:0000256" key="1">
    <source>
        <dbReference type="ARBA" id="ARBA00004651"/>
    </source>
</evidence>
<evidence type="ECO:0000256" key="3">
    <source>
        <dbReference type="ARBA" id="ARBA00022475"/>
    </source>
</evidence>
<keyword evidence="4 7" id="KW-0812">Transmembrane</keyword>
<dbReference type="SUPFAM" id="SSF103473">
    <property type="entry name" value="MFS general substrate transporter"/>
    <property type="match status" value="2"/>
</dbReference>
<dbReference type="EMBL" id="CP074133">
    <property type="protein sequence ID" value="QUX21825.1"/>
    <property type="molecule type" value="Genomic_DNA"/>
</dbReference>
<feature type="transmembrane region" description="Helical" evidence="7">
    <location>
        <begin position="339"/>
        <end position="358"/>
    </location>
</feature>
<protein>
    <submittedName>
        <fullName evidence="9">DHA2 family efflux MFS transporter permease subunit</fullName>
    </submittedName>
</protein>
<feature type="transmembrane region" description="Helical" evidence="7">
    <location>
        <begin position="231"/>
        <end position="252"/>
    </location>
</feature>
<organism evidence="9 10">
    <name type="scientific">Nocardiopsis changdeensis</name>
    <dbReference type="NCBI Taxonomy" id="2831969"/>
    <lineage>
        <taxon>Bacteria</taxon>
        <taxon>Bacillati</taxon>
        <taxon>Actinomycetota</taxon>
        <taxon>Actinomycetes</taxon>
        <taxon>Streptosporangiales</taxon>
        <taxon>Nocardiopsidaceae</taxon>
        <taxon>Nocardiopsis</taxon>
    </lineage>
</organism>
<dbReference type="PANTHER" id="PTHR42718">
    <property type="entry name" value="MAJOR FACILITATOR SUPERFAMILY MULTIDRUG TRANSPORTER MFSC"/>
    <property type="match status" value="1"/>
</dbReference>
<keyword evidence="3" id="KW-1003">Cell membrane</keyword>
<accession>A0ABX8BHX1</accession>
<evidence type="ECO:0000313" key="9">
    <source>
        <dbReference type="EMBL" id="QUX21825.1"/>
    </source>
</evidence>
<dbReference type="InterPro" id="IPR036259">
    <property type="entry name" value="MFS_trans_sf"/>
</dbReference>
<dbReference type="InterPro" id="IPR011701">
    <property type="entry name" value="MFS"/>
</dbReference>
<dbReference type="InterPro" id="IPR020846">
    <property type="entry name" value="MFS_dom"/>
</dbReference>
<feature type="transmembrane region" description="Helical" evidence="7">
    <location>
        <begin position="309"/>
        <end position="327"/>
    </location>
</feature>
<comment type="subcellular location">
    <subcellularLocation>
        <location evidence="1">Cell membrane</location>
        <topology evidence="1">Multi-pass membrane protein</topology>
    </subcellularLocation>
</comment>
<gene>
    <name evidence="9" type="ORF">KGD84_26145</name>
</gene>
<keyword evidence="6 7" id="KW-0472">Membrane</keyword>
<dbReference type="RefSeq" id="WP_220563049.1">
    <property type="nucleotide sequence ID" value="NZ_CP074133.1"/>
</dbReference>
<feature type="transmembrane region" description="Helical" evidence="7">
    <location>
        <begin position="440"/>
        <end position="459"/>
    </location>
</feature>
<evidence type="ECO:0000256" key="6">
    <source>
        <dbReference type="ARBA" id="ARBA00023136"/>
    </source>
</evidence>
<dbReference type="Proteomes" id="UP000676079">
    <property type="component" value="Chromosome"/>
</dbReference>
<feature type="transmembrane region" description="Helical" evidence="7">
    <location>
        <begin position="145"/>
        <end position="163"/>
    </location>
</feature>
<proteinExistence type="predicted"/>
<keyword evidence="10" id="KW-1185">Reference proteome</keyword>
<evidence type="ECO:0000256" key="7">
    <source>
        <dbReference type="SAM" id="Phobius"/>
    </source>
</evidence>
<feature type="transmembrane region" description="Helical" evidence="7">
    <location>
        <begin position="364"/>
        <end position="389"/>
    </location>
</feature>
<feature type="domain" description="Major facilitator superfamily (MFS) profile" evidence="8">
    <location>
        <begin position="21"/>
        <end position="462"/>
    </location>
</feature>
<keyword evidence="5 7" id="KW-1133">Transmembrane helix</keyword>
<reference evidence="9 10" key="1">
    <citation type="submission" date="2021-05" db="EMBL/GenBank/DDBJ databases">
        <title>Direct Submission.</title>
        <authorList>
            <person name="Li K."/>
            <person name="Gao J."/>
        </authorList>
    </citation>
    <scope>NUCLEOTIDE SEQUENCE [LARGE SCALE GENOMIC DNA]</scope>
    <source>
        <strain evidence="9 10">Mg02</strain>
    </source>
</reference>
<evidence type="ECO:0000256" key="5">
    <source>
        <dbReference type="ARBA" id="ARBA00022989"/>
    </source>
</evidence>
<dbReference type="Pfam" id="PF07690">
    <property type="entry name" value="MFS_1"/>
    <property type="match status" value="1"/>
</dbReference>
<dbReference type="Gene3D" id="1.20.1720.10">
    <property type="entry name" value="Multidrug resistance protein D"/>
    <property type="match status" value="1"/>
</dbReference>
<sequence length="466" mass="47411">MSEKAPRTRGRERLDAPLVRLTAVLLAGAFAALADSTVVTVAVDDLSDAFDAPVSRVQWVVTANLLAMTAAIPVVGWALDRFGPRTAWIGALTLFGAGAALSCAAWSLESLIVTRALTGFGGGMVLPLTMAILARAAGPGRVGRAMALISVPGQLAPVLGPVAGGAVLESLGHRWVFALVLPLVAVAVLFAVRGIPRGGSDRSERLDPPGLALLSLGLVALLHGLSSLTSWAGPLWAGLGALLLSGFALRALRPREGAPPPALDLRLFAHAPFRNGAALMFVFGLCIWGGMFLLPLFHQRVSGADPLDAGLLLAPMGAGVALAVLCVGGPADRLAPRHLVVAGLAVAALATVPFALATADTPQWWLGAALFVRGAGLGTASVPLLAAAYRGLEADRIPHATVALNVLQRVGAAAGTAGLALVLTGGAASADPVPAFQAAFWWMAALTAAALLPALLLPATRPDRDA</sequence>
<dbReference type="Gene3D" id="1.20.1250.20">
    <property type="entry name" value="MFS general substrate transporter like domains"/>
    <property type="match status" value="1"/>
</dbReference>
<dbReference type="InterPro" id="IPR004638">
    <property type="entry name" value="EmrB-like"/>
</dbReference>
<feature type="transmembrane region" description="Helical" evidence="7">
    <location>
        <begin position="113"/>
        <end position="133"/>
    </location>
</feature>
<feature type="transmembrane region" description="Helical" evidence="7">
    <location>
        <begin position="410"/>
        <end position="428"/>
    </location>
</feature>
<feature type="transmembrane region" description="Helical" evidence="7">
    <location>
        <begin position="21"/>
        <end position="39"/>
    </location>
</feature>
<dbReference type="NCBIfam" id="TIGR00711">
    <property type="entry name" value="efflux_EmrB"/>
    <property type="match status" value="1"/>
</dbReference>
<feature type="transmembrane region" description="Helical" evidence="7">
    <location>
        <begin position="86"/>
        <end position="107"/>
    </location>
</feature>
<evidence type="ECO:0000256" key="2">
    <source>
        <dbReference type="ARBA" id="ARBA00022448"/>
    </source>
</evidence>
<dbReference type="PRINTS" id="PR01036">
    <property type="entry name" value="TCRTETB"/>
</dbReference>
<feature type="transmembrane region" description="Helical" evidence="7">
    <location>
        <begin position="59"/>
        <end position="79"/>
    </location>
</feature>
<keyword evidence="2" id="KW-0813">Transport</keyword>
<evidence type="ECO:0000259" key="8">
    <source>
        <dbReference type="PROSITE" id="PS50850"/>
    </source>
</evidence>
<evidence type="ECO:0000313" key="10">
    <source>
        <dbReference type="Proteomes" id="UP000676079"/>
    </source>
</evidence>
<dbReference type="PANTHER" id="PTHR42718:SF46">
    <property type="entry name" value="BLR6921 PROTEIN"/>
    <property type="match status" value="1"/>
</dbReference>
<feature type="transmembrane region" description="Helical" evidence="7">
    <location>
        <begin position="273"/>
        <end position="297"/>
    </location>
</feature>
<evidence type="ECO:0000256" key="4">
    <source>
        <dbReference type="ARBA" id="ARBA00022692"/>
    </source>
</evidence>